<name>A0A291B0Z9_9VIRU</name>
<dbReference type="Proteomes" id="UP000297192">
    <property type="component" value="Segment"/>
</dbReference>
<evidence type="ECO:0000313" key="2">
    <source>
        <dbReference type="Proteomes" id="UP000297192"/>
    </source>
</evidence>
<organism evidence="1">
    <name type="scientific">Shrimp hemocyte iridescent virus</name>
    <dbReference type="NCBI Taxonomy" id="2039780"/>
    <lineage>
        <taxon>Viruses</taxon>
        <taxon>Varidnaviria</taxon>
        <taxon>Bamfordvirae</taxon>
        <taxon>Nucleocytoviricota</taxon>
        <taxon>Megaviricetes</taxon>
        <taxon>Pimascovirales</taxon>
        <taxon>Pimascovirales incertae sedis</taxon>
        <taxon>Iridoviridae</taxon>
        <taxon>Betairidovirinae</taxon>
        <taxon>Decapodiridovirus</taxon>
        <taxon>Decapodiridovirus litopenaeus1</taxon>
        <taxon>Decapod iridescent virus 1</taxon>
    </lineage>
</organism>
<dbReference type="EMBL" id="MF599468">
    <property type="protein sequence ID" value="ATE87173.1"/>
    <property type="molecule type" value="Genomic_DNA"/>
</dbReference>
<dbReference type="GeneID" id="65099936"/>
<protein>
    <submittedName>
        <fullName evidence="1">Appr-1-p processing protein</fullName>
    </submittedName>
</protein>
<dbReference type="InterPro" id="IPR043472">
    <property type="entry name" value="Macro_dom-like"/>
</dbReference>
<dbReference type="SUPFAM" id="SSF52949">
    <property type="entry name" value="Macro domain-like"/>
    <property type="match status" value="1"/>
</dbReference>
<proteinExistence type="predicted"/>
<evidence type="ECO:0000313" key="1">
    <source>
        <dbReference type="EMBL" id="ATE87173.1"/>
    </source>
</evidence>
<gene>
    <name evidence="1" type="primary">164R</name>
</gene>
<dbReference type="RefSeq" id="YP_010084916.1">
    <property type="nucleotide sequence ID" value="NC_055165.1"/>
</dbReference>
<dbReference type="KEGG" id="vg:65099936"/>
<dbReference type="Gene3D" id="3.40.220.10">
    <property type="entry name" value="Leucine Aminopeptidase, subunit E, domain 1"/>
    <property type="match status" value="1"/>
</dbReference>
<reference evidence="1" key="2">
    <citation type="journal article" date="2017" name="Sci. Rep.">
        <title>Characterization of a new member of Iridoviridae, Shrimp hemocyte iridescent virus (SHIV), found in white leg shrimp (Litopenaeus vannamei).</title>
        <authorList>
            <person name="Qiu L."/>
            <person name="Chen M.M."/>
            <person name="Wan X.Y."/>
            <person name="Li C."/>
            <person name="Zhang Q.L."/>
            <person name="Wang R.Y."/>
            <person name="Cheng D.Y."/>
            <person name="Dong X."/>
            <person name="Yang B."/>
            <person name="Wang X.H."/>
            <person name="Xiang J.H."/>
            <person name="Huang J."/>
        </authorList>
    </citation>
    <scope>NUCLEOTIDE SEQUENCE [LARGE SCALE GENOMIC DNA]</scope>
    <source>
        <strain evidence="1">20141215</strain>
    </source>
</reference>
<keyword evidence="2" id="KW-1185">Reference proteome</keyword>
<sequence length="164" mass="18688">MITEIKGDITNIECDYICQQNNCIAVKSHGLSETIEKKLKACPYSRRTPVPGKNLAIPEHRPKLGQILTIQSPVKNVKVVCMFAQFSYGKVGSFYYYARDETKESRADAFQKCLNKMNKRIPSEKVVAFPKYIGCGLAGGDWNVYYKMIENFSKDRNVLIVNYN</sequence>
<accession>A0A291B0Z9</accession>
<reference evidence="1" key="1">
    <citation type="journal article" date="2017" name="Arch. Virol.">
        <title>Complete genome sequence of shrimp hemocyte iridescent virus (SHIV) isolated from white leg shrimp, Litopenaeus vannamei.</title>
        <authorList>
            <person name="Qiu L."/>
            <person name="Chen M.M."/>
            <person name="Wang R.Y."/>
            <person name="Wan X.Y."/>
            <person name="Li C."/>
            <person name="Zhang Q.L."/>
            <person name="Dong X."/>
            <person name="Yang B."/>
            <person name="Xiang J.H."/>
            <person name="Huang J."/>
        </authorList>
    </citation>
    <scope>NUCLEOTIDE SEQUENCE [LARGE SCALE GENOMIC DNA]</scope>
    <source>
        <strain evidence="1">20141215</strain>
    </source>
</reference>